<evidence type="ECO:0000313" key="5">
    <source>
        <dbReference type="Proteomes" id="UP001268651"/>
    </source>
</evidence>
<sequence>MKVGIVLSKTPTYSETFFLSKIRGLQKHGFVVSLYVQKEDVSFKLCNVVQAPRFYRKNKFLQILAIFQVIFRLLPFLIRLQNFIKLERKVDRSWHQILKNIYNNAHILTAELDWLHFGFATMALQSEHVAQVIDAKMAVSLRGFDIDVYALQHPNCYSLLWKQVDKVHSISNYLLDKAKLLGLSNEISYSIIRPAVDLLKFNPVNRVLSEPINFLTVGRLHWIKGLIYTLEALAILKVKGVKFNYTIIGSGPDYEPIVFAISQLGLTKEVRLLGKKTHKDTLGYFTISDIYIQYSISEGFCNAVLEAQGMGCLCVVSDGGALPENVIHRQTGWVVPKRNPKLLANALQEVILLPEDVKGEYRKNATKRVIEAFSLDLQQKTFREFYN</sequence>
<dbReference type="PANTHER" id="PTHR12526">
    <property type="entry name" value="GLYCOSYLTRANSFERASE"/>
    <property type="match status" value="1"/>
</dbReference>
<dbReference type="InterPro" id="IPR001296">
    <property type="entry name" value="Glyco_trans_1"/>
</dbReference>
<evidence type="ECO:0000256" key="1">
    <source>
        <dbReference type="ARBA" id="ARBA00022676"/>
    </source>
</evidence>
<dbReference type="PANTHER" id="PTHR12526:SF510">
    <property type="entry name" value="D-INOSITOL 3-PHOSPHATE GLYCOSYLTRANSFERASE"/>
    <property type="match status" value="1"/>
</dbReference>
<feature type="domain" description="Glycosyl transferase family 1" evidence="3">
    <location>
        <begin position="209"/>
        <end position="367"/>
    </location>
</feature>
<keyword evidence="1 4" id="KW-0328">Glycosyltransferase</keyword>
<dbReference type="SUPFAM" id="SSF53756">
    <property type="entry name" value="UDP-Glycosyltransferase/glycogen phosphorylase"/>
    <property type="match status" value="1"/>
</dbReference>
<dbReference type="CDD" id="cd03801">
    <property type="entry name" value="GT4_PimA-like"/>
    <property type="match status" value="1"/>
</dbReference>
<keyword evidence="5" id="KW-1185">Reference proteome</keyword>
<evidence type="ECO:0000256" key="2">
    <source>
        <dbReference type="ARBA" id="ARBA00022679"/>
    </source>
</evidence>
<keyword evidence="2 4" id="KW-0808">Transferase</keyword>
<evidence type="ECO:0000313" key="4">
    <source>
        <dbReference type="EMBL" id="MDU8885462.1"/>
    </source>
</evidence>
<accession>A0ABU3U569</accession>
<name>A0ABU3U569_9FLAO</name>
<dbReference type="GO" id="GO:0016757">
    <property type="term" value="F:glycosyltransferase activity"/>
    <property type="evidence" value="ECO:0007669"/>
    <property type="project" value="UniProtKB-KW"/>
</dbReference>
<organism evidence="4 5">
    <name type="scientific">Gilvirhabdus luticola</name>
    <dbReference type="NCBI Taxonomy" id="3079858"/>
    <lineage>
        <taxon>Bacteria</taxon>
        <taxon>Pseudomonadati</taxon>
        <taxon>Bacteroidota</taxon>
        <taxon>Flavobacteriia</taxon>
        <taxon>Flavobacteriales</taxon>
        <taxon>Flavobacteriaceae</taxon>
        <taxon>Gilvirhabdus</taxon>
    </lineage>
</organism>
<dbReference type="Gene3D" id="3.40.50.2000">
    <property type="entry name" value="Glycogen Phosphorylase B"/>
    <property type="match status" value="2"/>
</dbReference>
<dbReference type="EMBL" id="JAWHTF010000002">
    <property type="protein sequence ID" value="MDU8885462.1"/>
    <property type="molecule type" value="Genomic_DNA"/>
</dbReference>
<dbReference type="Proteomes" id="UP001268651">
    <property type="component" value="Unassembled WGS sequence"/>
</dbReference>
<proteinExistence type="predicted"/>
<dbReference type="EC" id="2.4.-.-" evidence="4"/>
<comment type="caution">
    <text evidence="4">The sequence shown here is derived from an EMBL/GenBank/DDBJ whole genome shotgun (WGS) entry which is preliminary data.</text>
</comment>
<protein>
    <submittedName>
        <fullName evidence="4">Glycosyltransferase family 4 protein</fullName>
        <ecNumber evidence="4">2.4.-.-</ecNumber>
    </submittedName>
</protein>
<dbReference type="RefSeq" id="WP_316661342.1">
    <property type="nucleotide sequence ID" value="NZ_JAWHTF010000002.1"/>
</dbReference>
<evidence type="ECO:0000259" key="3">
    <source>
        <dbReference type="Pfam" id="PF00534"/>
    </source>
</evidence>
<reference evidence="4 5" key="1">
    <citation type="submission" date="2023-10" db="EMBL/GenBank/DDBJ databases">
        <title>Marimonas sp. nov. isolated from tidal mud flat.</title>
        <authorList>
            <person name="Jaincy N.J."/>
            <person name="Srinivasan S."/>
            <person name="Lee S.-S."/>
        </authorList>
    </citation>
    <scope>NUCLEOTIDE SEQUENCE [LARGE SCALE GENOMIC DNA]</scope>
    <source>
        <strain evidence="4 5">MJ-SS3</strain>
    </source>
</reference>
<dbReference type="Pfam" id="PF00534">
    <property type="entry name" value="Glycos_transf_1"/>
    <property type="match status" value="1"/>
</dbReference>
<gene>
    <name evidence="4" type="ORF">RXV94_04760</name>
</gene>